<organism evidence="9 10">
    <name type="scientific">Nocardiopsis alba</name>
    <dbReference type="NCBI Taxonomy" id="53437"/>
    <lineage>
        <taxon>Bacteria</taxon>
        <taxon>Bacillati</taxon>
        <taxon>Actinomycetota</taxon>
        <taxon>Actinomycetes</taxon>
        <taxon>Streptosporangiales</taxon>
        <taxon>Nocardiopsidaceae</taxon>
        <taxon>Nocardiopsis</taxon>
    </lineage>
</organism>
<feature type="transmembrane region" description="Helical" evidence="7">
    <location>
        <begin position="34"/>
        <end position="51"/>
    </location>
</feature>
<evidence type="ECO:0000313" key="9">
    <source>
        <dbReference type="EMBL" id="MYR35625.1"/>
    </source>
</evidence>
<dbReference type="PANTHER" id="PTHR30506">
    <property type="entry name" value="INNER MEMBRANE PROTEIN"/>
    <property type="match status" value="1"/>
</dbReference>
<evidence type="ECO:0000256" key="3">
    <source>
        <dbReference type="ARBA" id="ARBA00022475"/>
    </source>
</evidence>
<feature type="transmembrane region" description="Helical" evidence="7">
    <location>
        <begin position="120"/>
        <end position="140"/>
    </location>
</feature>
<sequence length="210" mass="21746">MSTQNVLLILDLLGIFAFALDGALTAIRTARVDIVGVMALGVVTAIGGGVIRDVLLGETPATFQDWRYLTTALAGGTLAFFLSRRLTHLAKPILLFDAAGLSLFAVIGATKALAFGFGPLQAVLLGVLSAVGGGTIRDVLLNRVPTVLSANSHLYAIPAMLAAGIVVLADLVGFSAGWIAVVGALVCFTLRTLALRYRWNAPNPPGAPPL</sequence>
<keyword evidence="4 7" id="KW-0812">Transmembrane</keyword>
<feature type="transmembrane region" description="Helical" evidence="7">
    <location>
        <begin position="94"/>
        <end position="114"/>
    </location>
</feature>
<name>A0A7K2J0R5_9ACTN</name>
<proteinExistence type="inferred from homology"/>
<feature type="transmembrane region" description="Helical" evidence="7">
    <location>
        <begin position="66"/>
        <end position="82"/>
    </location>
</feature>
<dbReference type="GO" id="GO:0005886">
    <property type="term" value="C:plasma membrane"/>
    <property type="evidence" value="ECO:0007669"/>
    <property type="project" value="UniProtKB-SubCell"/>
</dbReference>
<accession>A0A7K2J0R5</accession>
<evidence type="ECO:0000256" key="1">
    <source>
        <dbReference type="ARBA" id="ARBA00004651"/>
    </source>
</evidence>
<keyword evidence="6 7" id="KW-0472">Membrane</keyword>
<dbReference type="Pfam" id="PF03458">
    <property type="entry name" value="Gly_transporter"/>
    <property type="match status" value="2"/>
</dbReference>
<evidence type="ECO:0000256" key="2">
    <source>
        <dbReference type="ARBA" id="ARBA00008193"/>
    </source>
</evidence>
<feature type="transmembrane region" description="Helical" evidence="7">
    <location>
        <begin position="175"/>
        <end position="194"/>
    </location>
</feature>
<evidence type="ECO:0000256" key="6">
    <source>
        <dbReference type="ARBA" id="ARBA00023136"/>
    </source>
</evidence>
<gene>
    <name evidence="9" type="ORF">GTW20_26020</name>
</gene>
<feature type="transmembrane region" description="Helical" evidence="7">
    <location>
        <begin position="6"/>
        <end position="27"/>
    </location>
</feature>
<reference evidence="9 10" key="1">
    <citation type="journal article" date="2019" name="Nat. Commun.">
        <title>The antimicrobial potential of Streptomyces from insect microbiomes.</title>
        <authorList>
            <person name="Chevrette M.G."/>
            <person name="Carlson C.M."/>
            <person name="Ortega H.E."/>
            <person name="Thomas C."/>
            <person name="Ananiev G.E."/>
            <person name="Barns K.J."/>
            <person name="Book A.J."/>
            <person name="Cagnazzo J."/>
            <person name="Carlos C."/>
            <person name="Flanigan W."/>
            <person name="Grubbs K.J."/>
            <person name="Horn H.A."/>
            <person name="Hoffmann F.M."/>
            <person name="Klassen J.L."/>
            <person name="Knack J.J."/>
            <person name="Lewin G.R."/>
            <person name="McDonald B.R."/>
            <person name="Muller L."/>
            <person name="Melo W.G.P."/>
            <person name="Pinto-Tomas A.A."/>
            <person name="Schmitz A."/>
            <person name="Wendt-Pienkowski E."/>
            <person name="Wildman S."/>
            <person name="Zhao M."/>
            <person name="Zhang F."/>
            <person name="Bugni T.S."/>
            <person name="Andes D.R."/>
            <person name="Pupo M.T."/>
            <person name="Currie C.R."/>
        </authorList>
    </citation>
    <scope>NUCLEOTIDE SEQUENCE [LARGE SCALE GENOMIC DNA]</scope>
    <source>
        <strain evidence="9 10">SID5840</strain>
    </source>
</reference>
<comment type="caution">
    <text evidence="9">The sequence shown here is derived from an EMBL/GenBank/DDBJ whole genome shotgun (WGS) entry which is preliminary data.</text>
</comment>
<dbReference type="Proteomes" id="UP000467124">
    <property type="component" value="Unassembled WGS sequence"/>
</dbReference>
<evidence type="ECO:0000256" key="7">
    <source>
        <dbReference type="SAM" id="Phobius"/>
    </source>
</evidence>
<dbReference type="InterPro" id="IPR005115">
    <property type="entry name" value="Gly_transporter"/>
</dbReference>
<protein>
    <submittedName>
        <fullName evidence="9">Trimeric intracellular cation channel family protein</fullName>
    </submittedName>
</protein>
<keyword evidence="5 7" id="KW-1133">Transmembrane helix</keyword>
<feature type="domain" description="Glycine transporter" evidence="8">
    <location>
        <begin position="9"/>
        <end position="83"/>
    </location>
</feature>
<dbReference type="PANTHER" id="PTHR30506:SF3">
    <property type="entry name" value="UPF0126 INNER MEMBRANE PROTEIN YADS-RELATED"/>
    <property type="match status" value="1"/>
</dbReference>
<dbReference type="RefSeq" id="WP_161112222.1">
    <property type="nucleotide sequence ID" value="NZ_WWHY01000001.1"/>
</dbReference>
<dbReference type="EMBL" id="WWHY01000001">
    <property type="protein sequence ID" value="MYR35625.1"/>
    <property type="molecule type" value="Genomic_DNA"/>
</dbReference>
<comment type="subcellular location">
    <subcellularLocation>
        <location evidence="1">Cell membrane</location>
        <topology evidence="1">Multi-pass membrane protein</topology>
    </subcellularLocation>
</comment>
<comment type="similarity">
    <text evidence="2">Belongs to the UPF0126 family.</text>
</comment>
<evidence type="ECO:0000259" key="8">
    <source>
        <dbReference type="Pfam" id="PF03458"/>
    </source>
</evidence>
<evidence type="ECO:0000256" key="5">
    <source>
        <dbReference type="ARBA" id="ARBA00022989"/>
    </source>
</evidence>
<keyword evidence="3" id="KW-1003">Cell membrane</keyword>
<evidence type="ECO:0000313" key="10">
    <source>
        <dbReference type="Proteomes" id="UP000467124"/>
    </source>
</evidence>
<dbReference type="AlphaFoldDB" id="A0A7K2J0R5"/>
<feature type="transmembrane region" description="Helical" evidence="7">
    <location>
        <begin position="152"/>
        <end position="169"/>
    </location>
</feature>
<feature type="domain" description="Glycine transporter" evidence="8">
    <location>
        <begin position="95"/>
        <end position="169"/>
    </location>
</feature>
<evidence type="ECO:0000256" key="4">
    <source>
        <dbReference type="ARBA" id="ARBA00022692"/>
    </source>
</evidence>